<name>A0A2M4DLL6_ANODA</name>
<sequence length="77" mass="8713">MAMLVESQVWCSFLICMPLYTLVAVVMLNLLRCTVATATQWLAVTSASSFRKIVCLSSSQDLLRLVIRLDSQFISYY</sequence>
<dbReference type="EMBL" id="GGFL01014276">
    <property type="protein sequence ID" value="MBW78454.1"/>
    <property type="molecule type" value="Transcribed_RNA"/>
</dbReference>
<feature type="transmembrane region" description="Helical" evidence="1">
    <location>
        <begin position="12"/>
        <end position="31"/>
    </location>
</feature>
<evidence type="ECO:0000313" key="2">
    <source>
        <dbReference type="EMBL" id="MBW78454.1"/>
    </source>
</evidence>
<protein>
    <submittedName>
        <fullName evidence="2">Putative secreted protein</fullName>
    </submittedName>
</protein>
<keyword evidence="1" id="KW-0812">Transmembrane</keyword>
<organism evidence="2">
    <name type="scientific">Anopheles darlingi</name>
    <name type="common">Mosquito</name>
    <dbReference type="NCBI Taxonomy" id="43151"/>
    <lineage>
        <taxon>Eukaryota</taxon>
        <taxon>Metazoa</taxon>
        <taxon>Ecdysozoa</taxon>
        <taxon>Arthropoda</taxon>
        <taxon>Hexapoda</taxon>
        <taxon>Insecta</taxon>
        <taxon>Pterygota</taxon>
        <taxon>Neoptera</taxon>
        <taxon>Endopterygota</taxon>
        <taxon>Diptera</taxon>
        <taxon>Nematocera</taxon>
        <taxon>Culicoidea</taxon>
        <taxon>Culicidae</taxon>
        <taxon>Anophelinae</taxon>
        <taxon>Anopheles</taxon>
    </lineage>
</organism>
<keyword evidence="1" id="KW-1133">Transmembrane helix</keyword>
<dbReference type="AlphaFoldDB" id="A0A2M4DLL6"/>
<accession>A0A2M4DLL6</accession>
<evidence type="ECO:0000256" key="1">
    <source>
        <dbReference type="SAM" id="Phobius"/>
    </source>
</evidence>
<keyword evidence="1" id="KW-0472">Membrane</keyword>
<reference evidence="2" key="1">
    <citation type="submission" date="2018-01" db="EMBL/GenBank/DDBJ databases">
        <title>An insight into the sialome of Amazonian anophelines.</title>
        <authorList>
            <person name="Ribeiro J.M."/>
            <person name="Scarpassa V."/>
            <person name="Calvo E."/>
        </authorList>
    </citation>
    <scope>NUCLEOTIDE SEQUENCE</scope>
</reference>
<proteinExistence type="predicted"/>